<dbReference type="SUPFAM" id="SSF52317">
    <property type="entry name" value="Class I glutamine amidotransferase-like"/>
    <property type="match status" value="1"/>
</dbReference>
<keyword evidence="2" id="KW-0645">Protease</keyword>
<dbReference type="InterPro" id="IPR005320">
    <property type="entry name" value="Peptidase_S51"/>
</dbReference>
<proteinExistence type="inferred from homology"/>
<reference evidence="6" key="1">
    <citation type="submission" date="2021-03" db="EMBL/GenBank/DDBJ databases">
        <title>novel species isolated from a fishpond in China.</title>
        <authorList>
            <person name="Lu H."/>
            <person name="Cai Z."/>
        </authorList>
    </citation>
    <scope>NUCLEOTIDE SEQUENCE</scope>
    <source>
        <strain evidence="6">JCM 30855</strain>
    </source>
</reference>
<accession>A0A939ISW3</accession>
<dbReference type="Proteomes" id="UP000664654">
    <property type="component" value="Unassembled WGS sequence"/>
</dbReference>
<evidence type="ECO:0000256" key="4">
    <source>
        <dbReference type="ARBA" id="ARBA00022825"/>
    </source>
</evidence>
<gene>
    <name evidence="6" type="ORF">J0A66_20355</name>
</gene>
<evidence type="ECO:0000313" key="7">
    <source>
        <dbReference type="Proteomes" id="UP000664654"/>
    </source>
</evidence>
<sequence>MKLKNSFVLTAMTTLLVCPAVMAKGKPGGGNGGGSSPSYEYALACGSAGNGAGVSQASLLIGGAEAGATGEVPATQWLINHATGGDYLVIRTGGTGGQAAWMCDTFGTDLGSAAEISIDSQSAANDPAVEAIVRDAEIIFIAGGDQNQYEDYWKGTLVEEALNDHLNVKQAPIAGTSAGLAVLGQSYYAPANLGVLSKEILDDPYHVNTQDINHGDFLSHPQLSAVITDTHLDRVTGKGRRAETRHGRILGFLARSVADTNNLNARAIGVEEGTLVALDGSGNARVYGEGVAYFLSANAYPEQISAGQPLVWDNGGQAVSVYKIQGSVSGNGSFDIAGWSGSGGTSQYWYTTAGYDNFNCKSGC</sequence>
<feature type="chain" id="PRO_5037971606" evidence="5">
    <location>
        <begin position="24"/>
        <end position="364"/>
    </location>
</feature>
<evidence type="ECO:0000256" key="1">
    <source>
        <dbReference type="ARBA" id="ARBA00006534"/>
    </source>
</evidence>
<keyword evidence="3" id="KW-0378">Hydrolase</keyword>
<dbReference type="PANTHER" id="PTHR36175:SF1">
    <property type="entry name" value="CYANOPHYCINASE"/>
    <property type="match status" value="1"/>
</dbReference>
<dbReference type="PANTHER" id="PTHR36175">
    <property type="entry name" value="CYANOPHYCINASE"/>
    <property type="match status" value="1"/>
</dbReference>
<evidence type="ECO:0000313" key="6">
    <source>
        <dbReference type="EMBL" id="MBN7827594.1"/>
    </source>
</evidence>
<keyword evidence="7" id="KW-1185">Reference proteome</keyword>
<dbReference type="AlphaFoldDB" id="A0A939ISW3"/>
<feature type="signal peptide" evidence="5">
    <location>
        <begin position="1"/>
        <end position="23"/>
    </location>
</feature>
<protein>
    <submittedName>
        <fullName evidence="6">Type 1 glutamine amidotransferase-like domain-containing protein</fullName>
    </submittedName>
</protein>
<keyword evidence="6" id="KW-0315">Glutamine amidotransferase</keyword>
<keyword evidence="4" id="KW-0720">Serine protease</keyword>
<dbReference type="GO" id="GO:0008236">
    <property type="term" value="F:serine-type peptidase activity"/>
    <property type="evidence" value="ECO:0007669"/>
    <property type="project" value="UniProtKB-KW"/>
</dbReference>
<dbReference type="EMBL" id="JAFKCV010000021">
    <property type="protein sequence ID" value="MBN7827594.1"/>
    <property type="molecule type" value="Genomic_DNA"/>
</dbReference>
<name>A0A939ISW3_9ALTE</name>
<evidence type="ECO:0000256" key="3">
    <source>
        <dbReference type="ARBA" id="ARBA00022801"/>
    </source>
</evidence>
<comment type="caution">
    <text evidence="6">The sequence shown here is derived from an EMBL/GenBank/DDBJ whole genome shotgun (WGS) entry which is preliminary data.</text>
</comment>
<dbReference type="InterPro" id="IPR029062">
    <property type="entry name" value="Class_I_gatase-like"/>
</dbReference>
<organism evidence="6 7">
    <name type="scientific">Bowmanella dokdonensis</name>
    <dbReference type="NCBI Taxonomy" id="751969"/>
    <lineage>
        <taxon>Bacteria</taxon>
        <taxon>Pseudomonadati</taxon>
        <taxon>Pseudomonadota</taxon>
        <taxon>Gammaproteobacteria</taxon>
        <taxon>Alteromonadales</taxon>
        <taxon>Alteromonadaceae</taxon>
        <taxon>Bowmanella</taxon>
    </lineage>
</organism>
<dbReference type="Gene3D" id="3.40.50.880">
    <property type="match status" value="1"/>
</dbReference>
<evidence type="ECO:0000256" key="5">
    <source>
        <dbReference type="SAM" id="SignalP"/>
    </source>
</evidence>
<dbReference type="RefSeq" id="WP_206575707.1">
    <property type="nucleotide sequence ID" value="NZ_JAFKCV010000021.1"/>
</dbReference>
<evidence type="ECO:0000256" key="2">
    <source>
        <dbReference type="ARBA" id="ARBA00022670"/>
    </source>
</evidence>
<keyword evidence="5" id="KW-0732">Signal</keyword>
<dbReference type="GO" id="GO:0006508">
    <property type="term" value="P:proteolysis"/>
    <property type="evidence" value="ECO:0007669"/>
    <property type="project" value="UniProtKB-KW"/>
</dbReference>
<dbReference type="Pfam" id="PF03575">
    <property type="entry name" value="Peptidase_S51"/>
    <property type="match status" value="1"/>
</dbReference>
<comment type="similarity">
    <text evidence="1">Belongs to the peptidase S51 family.</text>
</comment>